<dbReference type="Proteomes" id="UP000015101">
    <property type="component" value="Unassembled WGS sequence"/>
</dbReference>
<evidence type="ECO:0000256" key="8">
    <source>
        <dbReference type="ARBA" id="ARBA00023605"/>
    </source>
</evidence>
<dbReference type="OrthoDB" id="6248742at2759"/>
<reference evidence="10 12" key="2">
    <citation type="journal article" date="2013" name="Nature">
        <title>Insights into bilaterian evolution from three spiralian genomes.</title>
        <authorList>
            <person name="Simakov O."/>
            <person name="Marletaz F."/>
            <person name="Cho S.J."/>
            <person name="Edsinger-Gonzales E."/>
            <person name="Havlak P."/>
            <person name="Hellsten U."/>
            <person name="Kuo D.H."/>
            <person name="Larsson T."/>
            <person name="Lv J."/>
            <person name="Arendt D."/>
            <person name="Savage R."/>
            <person name="Osoegawa K."/>
            <person name="de Jong P."/>
            <person name="Grimwood J."/>
            <person name="Chapman J.A."/>
            <person name="Shapiro H."/>
            <person name="Aerts A."/>
            <person name="Otillar R.P."/>
            <person name="Terry A.Y."/>
            <person name="Boore J.L."/>
            <person name="Grigoriev I.V."/>
            <person name="Lindberg D.R."/>
            <person name="Seaver E.C."/>
            <person name="Weisblat D.A."/>
            <person name="Putnam N.H."/>
            <person name="Rokhsar D.S."/>
        </authorList>
    </citation>
    <scope>NUCLEOTIDE SEQUENCE</scope>
</reference>
<gene>
    <name evidence="11" type="primary">20205227</name>
    <name evidence="10" type="ORF">HELRODRAFT_175060</name>
</gene>
<evidence type="ECO:0000256" key="6">
    <source>
        <dbReference type="ARBA" id="ARBA00023212"/>
    </source>
</evidence>
<dbReference type="EMBL" id="KB096830">
    <property type="protein sequence ID" value="ESO01035.1"/>
    <property type="molecule type" value="Genomic_DNA"/>
</dbReference>
<dbReference type="AlphaFoldDB" id="T1F8S8"/>
<evidence type="ECO:0000256" key="9">
    <source>
        <dbReference type="ARBA" id="ARBA00023662"/>
    </source>
</evidence>
<evidence type="ECO:0000256" key="1">
    <source>
        <dbReference type="ARBA" id="ARBA00004430"/>
    </source>
</evidence>
<dbReference type="KEGG" id="hro:HELRODRAFT_175060"/>
<dbReference type="InterPro" id="IPR015943">
    <property type="entry name" value="WD40/YVTN_repeat-like_dom_sf"/>
</dbReference>
<dbReference type="HOGENOM" id="CLU_919131_0_0_1"/>
<comment type="subcellular location">
    <subcellularLocation>
        <location evidence="1">Cytoplasm</location>
        <location evidence="1">Cytoskeleton</location>
        <location evidence="1">Cilium axoneme</location>
    </subcellularLocation>
</comment>
<dbReference type="GO" id="GO:0003341">
    <property type="term" value="P:cilium movement"/>
    <property type="evidence" value="ECO:0007669"/>
    <property type="project" value="UniProtKB-ARBA"/>
</dbReference>
<dbReference type="SUPFAM" id="SSF50978">
    <property type="entry name" value="WD40 repeat-like"/>
    <property type="match status" value="1"/>
</dbReference>
<sequence>MSLGYESSGDLEVTSILSDRDKGISPVGILNENILCIKCSNYLKFFGDDDKEVIYTSEGSGIGAFGVHKTSSVFAYSENTPHPKVFLVQYPDFNVLFEHQESEALEYLAIEFSNSSYLALITGLPEFELSIWRYTENKKVFSSKIPHNKLNTFAFNPSNMKQFAFCSNKEIIVWTLDQVNEDHYNKSIVYPPHIEGASKKNQPSENFTNLSNLMTNDFIKSYLNIPKSCVVGLSDEEFQTFEDELKNNEKMVPVCCNWFGDELWVGCQGNQIFKVDLGSYVPYSVTKDFGKFSYKMLTIPLQQ</sequence>
<evidence type="ECO:0000313" key="10">
    <source>
        <dbReference type="EMBL" id="ESO01035.1"/>
    </source>
</evidence>
<keyword evidence="12" id="KW-1185">Reference proteome</keyword>
<keyword evidence="2" id="KW-0963">Cytoplasm</keyword>
<evidence type="ECO:0000313" key="11">
    <source>
        <dbReference type="EnsemblMetazoa" id="HelroP175060"/>
    </source>
</evidence>
<dbReference type="RefSeq" id="XP_009020747.1">
    <property type="nucleotide sequence ID" value="XM_009022499.1"/>
</dbReference>
<evidence type="ECO:0000256" key="7">
    <source>
        <dbReference type="ARBA" id="ARBA00023273"/>
    </source>
</evidence>
<protein>
    <recommendedName>
        <fullName evidence="9">Cilia- and flagella-associated protein 43</fullName>
    </recommendedName>
</protein>
<proteinExistence type="inferred from homology"/>
<reference evidence="12" key="1">
    <citation type="submission" date="2012-12" db="EMBL/GenBank/DDBJ databases">
        <authorList>
            <person name="Hellsten U."/>
            <person name="Grimwood J."/>
            <person name="Chapman J.A."/>
            <person name="Shapiro H."/>
            <person name="Aerts A."/>
            <person name="Otillar R.P."/>
            <person name="Terry A.Y."/>
            <person name="Boore J.L."/>
            <person name="Simakov O."/>
            <person name="Marletaz F."/>
            <person name="Cho S.-J."/>
            <person name="Edsinger-Gonzales E."/>
            <person name="Havlak P."/>
            <person name="Kuo D.-H."/>
            <person name="Larsson T."/>
            <person name="Lv J."/>
            <person name="Arendt D."/>
            <person name="Savage R."/>
            <person name="Osoegawa K."/>
            <person name="de Jong P."/>
            <person name="Lindberg D.R."/>
            <person name="Seaver E.C."/>
            <person name="Weisblat D.A."/>
            <person name="Putnam N.H."/>
            <person name="Grigoriev I.V."/>
            <person name="Rokhsar D.S."/>
        </authorList>
    </citation>
    <scope>NUCLEOTIDE SEQUENCE</scope>
</reference>
<comment type="similarity">
    <text evidence="8">Belongs to the CFAP43 family.</text>
</comment>
<keyword evidence="7" id="KW-0966">Cell projection</keyword>
<keyword evidence="5" id="KW-0175">Coiled coil</keyword>
<dbReference type="GO" id="GO:0005930">
    <property type="term" value="C:axoneme"/>
    <property type="evidence" value="ECO:0007669"/>
    <property type="project" value="UniProtKB-SubCell"/>
</dbReference>
<dbReference type="InterPro" id="IPR036322">
    <property type="entry name" value="WD40_repeat_dom_sf"/>
</dbReference>
<dbReference type="InParanoid" id="T1F8S8"/>
<evidence type="ECO:0000256" key="2">
    <source>
        <dbReference type="ARBA" id="ARBA00022490"/>
    </source>
</evidence>
<dbReference type="OMA" id="SIWRYTE"/>
<dbReference type="eggNOG" id="ENOG502RYSU">
    <property type="taxonomic scope" value="Eukaryota"/>
</dbReference>
<dbReference type="Gene3D" id="2.130.10.10">
    <property type="entry name" value="YVTN repeat-like/Quinoprotein amine dehydrogenase"/>
    <property type="match status" value="1"/>
</dbReference>
<organism evidence="11 12">
    <name type="scientific">Helobdella robusta</name>
    <name type="common">Californian leech</name>
    <dbReference type="NCBI Taxonomy" id="6412"/>
    <lineage>
        <taxon>Eukaryota</taxon>
        <taxon>Metazoa</taxon>
        <taxon>Spiralia</taxon>
        <taxon>Lophotrochozoa</taxon>
        <taxon>Annelida</taxon>
        <taxon>Clitellata</taxon>
        <taxon>Hirudinea</taxon>
        <taxon>Rhynchobdellida</taxon>
        <taxon>Glossiphoniidae</taxon>
        <taxon>Helobdella</taxon>
    </lineage>
</organism>
<dbReference type="CTD" id="20205227"/>
<accession>T1F8S8</accession>
<reference evidence="11" key="3">
    <citation type="submission" date="2015-06" db="UniProtKB">
        <authorList>
            <consortium name="EnsemblMetazoa"/>
        </authorList>
    </citation>
    <scope>IDENTIFICATION</scope>
</reference>
<evidence type="ECO:0000256" key="3">
    <source>
        <dbReference type="ARBA" id="ARBA00022574"/>
    </source>
</evidence>
<dbReference type="PANTHER" id="PTHR14885">
    <property type="entry name" value="CILIA- AND FLAGELLA-ASSOCIATED PROTEIN 43-RELATED"/>
    <property type="match status" value="1"/>
</dbReference>
<keyword evidence="4" id="KW-0677">Repeat</keyword>
<keyword evidence="6" id="KW-0206">Cytoskeleton</keyword>
<evidence type="ECO:0000313" key="12">
    <source>
        <dbReference type="Proteomes" id="UP000015101"/>
    </source>
</evidence>
<keyword evidence="3" id="KW-0853">WD repeat</keyword>
<name>T1F8S8_HELRO</name>
<evidence type="ECO:0000256" key="4">
    <source>
        <dbReference type="ARBA" id="ARBA00022737"/>
    </source>
</evidence>
<dbReference type="GeneID" id="20205227"/>
<evidence type="ECO:0000256" key="5">
    <source>
        <dbReference type="ARBA" id="ARBA00023054"/>
    </source>
</evidence>
<dbReference type="EMBL" id="AMQM01005132">
    <property type="status" value="NOT_ANNOTATED_CDS"/>
    <property type="molecule type" value="Genomic_DNA"/>
</dbReference>
<dbReference type="STRING" id="6412.T1F8S8"/>
<dbReference type="EnsemblMetazoa" id="HelroT175060">
    <property type="protein sequence ID" value="HelroP175060"/>
    <property type="gene ID" value="HelroG175060"/>
</dbReference>
<dbReference type="PANTHER" id="PTHR14885:SF1">
    <property type="entry name" value="CILIA- AND FLAGELLA-ASSOCIATED PROTEIN 43"/>
    <property type="match status" value="1"/>
</dbReference>